<evidence type="ECO:0000313" key="1">
    <source>
        <dbReference type="EMBL" id="RMV38101.1"/>
    </source>
</evidence>
<gene>
    <name evidence="1" type="ORF">ALP13_101982</name>
</gene>
<sequence length="40" mass="4326">MFHDGGSLSDLSGVYQCAMARVVYMSRPVIWPGGPVTLAR</sequence>
<protein>
    <submittedName>
        <fullName evidence="1">Uncharacterized protein</fullName>
    </submittedName>
</protein>
<reference evidence="1 2" key="1">
    <citation type="submission" date="2018-08" db="EMBL/GenBank/DDBJ databases">
        <title>Recombination of ecologically and evolutionarily significant loci maintains genetic cohesion in the Pseudomonas syringae species complex.</title>
        <authorList>
            <person name="Dillon M."/>
            <person name="Thakur S."/>
            <person name="Almeida R.N.D."/>
            <person name="Weir B.S."/>
            <person name="Guttman D.S."/>
        </authorList>
    </citation>
    <scope>NUCLEOTIDE SEQUENCE [LARGE SCALE GENOMIC DNA]</scope>
    <source>
        <strain evidence="1 2">ICMP 11281</strain>
    </source>
</reference>
<dbReference type="EMBL" id="RBUQ01000130">
    <property type="protein sequence ID" value="RMV38101.1"/>
    <property type="molecule type" value="Genomic_DNA"/>
</dbReference>
<name>A0A3M6C338_PSEYM</name>
<proteinExistence type="predicted"/>
<accession>A0A3M6C338</accession>
<dbReference type="Proteomes" id="UP000271631">
    <property type="component" value="Unassembled WGS sequence"/>
</dbReference>
<evidence type="ECO:0000313" key="2">
    <source>
        <dbReference type="Proteomes" id="UP000271631"/>
    </source>
</evidence>
<dbReference type="AlphaFoldDB" id="A0A3M6C338"/>
<comment type="caution">
    <text evidence="1">The sequence shown here is derived from an EMBL/GenBank/DDBJ whole genome shotgun (WGS) entry which is preliminary data.</text>
</comment>
<organism evidence="1 2">
    <name type="scientific">Pseudomonas syringae pv. maculicola</name>
    <dbReference type="NCBI Taxonomy" id="59511"/>
    <lineage>
        <taxon>Bacteria</taxon>
        <taxon>Pseudomonadati</taxon>
        <taxon>Pseudomonadota</taxon>
        <taxon>Gammaproteobacteria</taxon>
        <taxon>Pseudomonadales</taxon>
        <taxon>Pseudomonadaceae</taxon>
        <taxon>Pseudomonas</taxon>
    </lineage>
</organism>